<dbReference type="Pfam" id="PF00326">
    <property type="entry name" value="Peptidase_S9"/>
    <property type="match status" value="1"/>
</dbReference>
<feature type="domain" description="Peptidase S9 prolyl oligopeptidase catalytic" evidence="2">
    <location>
        <begin position="402"/>
        <end position="615"/>
    </location>
</feature>
<proteinExistence type="predicted"/>
<gene>
    <name evidence="3" type="ORF">LDH80_14690</name>
</gene>
<sequence length="619" mass="68387">MTYDAVRLLPRSVLFGDPEYAGPCISPDGALLAYLAPHEGVLNVWIGPRDNPEAARPVTRDRGRGIRAYGFCHDDRTLFYVKDDGGNENWRLYLLDLGSGEERCVTPYEGVQTQVLAHNPWHPTRMVLGLNRDRPHVHDLYELDLVGGGLSRVCENPGFFGWLIDTDLRVRGGLSYSDDGGKVLHLGSREEGFRPWKHIPQVDSGGSGFRGFSRDGSSLYFTSSVGANASRLFVRDMATGAETELAGDPSYDVRGIVFDPHTQHPQAVSFEKERLEWRYLDTGFEREVALLREALVAAGAPDGELDVQRNERSGRLWNVTVSPSDGPLHLYLYDQDERRLRLLFHHAPALAGAPLATMEPFDFRARDGLHVHGYVTYPRGVPRTALPAVVNVHGGPEARNSWGFSSEAQWLANRGYACVQVNYRGSSGYGKAFVNAGDKRWGREMQTDLIDAVDHLAALGTIDAARVGILGASYGGYAALAGAAFTPKAFRCAVDLCGPSNLLTLLESTPAYWKPAVAYQRARVGDPETERDRLWDRSPLSRVDDIAIPILVAHGANDPRVRVSEAEQIVKALQKNGLPHEYLLFEDEGHGLVRPENRMRYYAAVESFLATHLGGRAES</sequence>
<evidence type="ECO:0000313" key="4">
    <source>
        <dbReference type="Proteomes" id="UP001164506"/>
    </source>
</evidence>
<name>A0ABY6QW06_9ACTN</name>
<dbReference type="PANTHER" id="PTHR42776">
    <property type="entry name" value="SERINE PEPTIDASE S9 FAMILY MEMBER"/>
    <property type="match status" value="1"/>
</dbReference>
<dbReference type="SUPFAM" id="SSF82171">
    <property type="entry name" value="DPP6 N-terminal domain-like"/>
    <property type="match status" value="1"/>
</dbReference>
<keyword evidence="1" id="KW-0378">Hydrolase</keyword>
<organism evidence="3 4">
    <name type="scientific">Streptomyces tanashiensis</name>
    <dbReference type="NCBI Taxonomy" id="67367"/>
    <lineage>
        <taxon>Bacteria</taxon>
        <taxon>Bacillati</taxon>
        <taxon>Actinomycetota</taxon>
        <taxon>Actinomycetes</taxon>
        <taxon>Kitasatosporales</taxon>
        <taxon>Streptomycetaceae</taxon>
        <taxon>Streptomyces</taxon>
    </lineage>
</organism>
<evidence type="ECO:0000259" key="2">
    <source>
        <dbReference type="Pfam" id="PF00326"/>
    </source>
</evidence>
<dbReference type="PANTHER" id="PTHR42776:SF27">
    <property type="entry name" value="DIPEPTIDYL PEPTIDASE FAMILY MEMBER 6"/>
    <property type="match status" value="1"/>
</dbReference>
<dbReference type="InterPro" id="IPR011042">
    <property type="entry name" value="6-blade_b-propeller_TolB-like"/>
</dbReference>
<dbReference type="RefSeq" id="WP_267258835.1">
    <property type="nucleotide sequence ID" value="NZ_CP084204.1"/>
</dbReference>
<dbReference type="SUPFAM" id="SSF53474">
    <property type="entry name" value="alpha/beta-Hydrolases"/>
    <property type="match status" value="1"/>
</dbReference>
<dbReference type="Gene3D" id="3.40.50.1820">
    <property type="entry name" value="alpha/beta hydrolase"/>
    <property type="match status" value="1"/>
</dbReference>
<evidence type="ECO:0000256" key="1">
    <source>
        <dbReference type="ARBA" id="ARBA00022801"/>
    </source>
</evidence>
<dbReference type="InterPro" id="IPR001375">
    <property type="entry name" value="Peptidase_S9_cat"/>
</dbReference>
<evidence type="ECO:0000313" key="3">
    <source>
        <dbReference type="EMBL" id="UZX21890.1"/>
    </source>
</evidence>
<dbReference type="Proteomes" id="UP001164506">
    <property type="component" value="Chromosome"/>
</dbReference>
<reference evidence="3" key="1">
    <citation type="submission" date="2021-09" db="EMBL/GenBank/DDBJ databases">
        <title>Complete genome sequence and metabolic characterization of Streptomyces tanashiensis DSM 731 the producer of antibacterial Kalafungin and diverse secondary metabolites.</title>
        <authorList>
            <person name="Abbasi M.N."/>
            <person name="Anwar M.N."/>
            <person name="Alam K."/>
            <person name="Shoaib M."/>
            <person name="Lin Z."/>
            <person name="Hayat M."/>
            <person name="Ali M.I."/>
            <person name="Malik H.M.T."/>
            <person name="Ahmed I."/>
            <person name="Li A."/>
            <person name="Hailong Wang H."/>
            <person name="Zhang Y."/>
        </authorList>
    </citation>
    <scope>NUCLEOTIDE SEQUENCE</scope>
    <source>
        <strain evidence="3">Kala</strain>
    </source>
</reference>
<protein>
    <submittedName>
        <fullName evidence="3">S9 family peptidase</fullName>
    </submittedName>
</protein>
<dbReference type="InterPro" id="IPR029058">
    <property type="entry name" value="AB_hydrolase_fold"/>
</dbReference>
<dbReference type="GeneID" id="95600708"/>
<accession>A0ABY6QW06</accession>
<dbReference type="Gene3D" id="2.120.10.30">
    <property type="entry name" value="TolB, C-terminal domain"/>
    <property type="match status" value="1"/>
</dbReference>
<dbReference type="EMBL" id="CP084204">
    <property type="protein sequence ID" value="UZX21890.1"/>
    <property type="molecule type" value="Genomic_DNA"/>
</dbReference>
<keyword evidence="4" id="KW-1185">Reference proteome</keyword>